<name>A0ABP9LCT5_9RHOB</name>
<dbReference type="EMBL" id="BAABHW010000003">
    <property type="protein sequence ID" value="GAA5075170.1"/>
    <property type="molecule type" value="Genomic_DNA"/>
</dbReference>
<dbReference type="InterPro" id="IPR029016">
    <property type="entry name" value="GAF-like_dom_sf"/>
</dbReference>
<evidence type="ECO:0000313" key="2">
    <source>
        <dbReference type="EMBL" id="GAA5075170.1"/>
    </source>
</evidence>
<dbReference type="Proteomes" id="UP001499910">
    <property type="component" value="Unassembled WGS sequence"/>
</dbReference>
<evidence type="ECO:0000256" key="1">
    <source>
        <dbReference type="SAM" id="Phobius"/>
    </source>
</evidence>
<dbReference type="RefSeq" id="WP_259549108.1">
    <property type="nucleotide sequence ID" value="NZ_BAABHW010000003.1"/>
</dbReference>
<accession>A0ABP9LCT5</accession>
<gene>
    <name evidence="2" type="ORF">GCM10023209_22880</name>
</gene>
<keyword evidence="1" id="KW-0472">Membrane</keyword>
<evidence type="ECO:0008006" key="4">
    <source>
        <dbReference type="Google" id="ProtNLM"/>
    </source>
</evidence>
<sequence length="325" mass="35767">MSVLESQVIATALKNFRKYGGLIRILKIAGTVVGASLVAASPWIGGQNFEAAVIIEPIMLFGGLCIAVLSSLALIFLDQTTPDLVAENLSVLKENEDLKSELRYANSYQDHLLARITVSSQVNKLVEEAVSEGCSTREQASKYAQSILGVFAERRQSLFGIGDEYWNFAVYIFDSKKESLVCVACRRDRKEDQEEEHREWAPGNGHVGLAFSRATEIIFADATVPELRPVLEATGENFREYDYTRYKSLASIPISNDGENPLGVLIATSDRAGRYKSDQERTDDDWENTGSLREVAESLAIILRMTHAANIHGGQTHDSDDAGSA</sequence>
<dbReference type="SUPFAM" id="SSF55781">
    <property type="entry name" value="GAF domain-like"/>
    <property type="match status" value="1"/>
</dbReference>
<organism evidence="2 3">
    <name type="scientific">[Roseibacterium] beibuensis</name>
    <dbReference type="NCBI Taxonomy" id="1193142"/>
    <lineage>
        <taxon>Bacteria</taxon>
        <taxon>Pseudomonadati</taxon>
        <taxon>Pseudomonadota</taxon>
        <taxon>Alphaproteobacteria</taxon>
        <taxon>Rhodobacterales</taxon>
        <taxon>Roseobacteraceae</taxon>
        <taxon>Roseicyclus</taxon>
    </lineage>
</organism>
<keyword evidence="1" id="KW-1133">Transmembrane helix</keyword>
<protein>
    <recommendedName>
        <fullName evidence="4">GAF domain-containing protein</fullName>
    </recommendedName>
</protein>
<feature type="transmembrane region" description="Helical" evidence="1">
    <location>
        <begin position="51"/>
        <end position="77"/>
    </location>
</feature>
<dbReference type="Gene3D" id="3.30.450.40">
    <property type="match status" value="1"/>
</dbReference>
<feature type="transmembrane region" description="Helical" evidence="1">
    <location>
        <begin position="21"/>
        <end position="45"/>
    </location>
</feature>
<reference evidence="3" key="1">
    <citation type="journal article" date="2019" name="Int. J. Syst. Evol. Microbiol.">
        <title>The Global Catalogue of Microorganisms (GCM) 10K type strain sequencing project: providing services to taxonomists for standard genome sequencing and annotation.</title>
        <authorList>
            <consortium name="The Broad Institute Genomics Platform"/>
            <consortium name="The Broad Institute Genome Sequencing Center for Infectious Disease"/>
            <person name="Wu L."/>
            <person name="Ma J."/>
        </authorList>
    </citation>
    <scope>NUCLEOTIDE SEQUENCE [LARGE SCALE GENOMIC DNA]</scope>
    <source>
        <strain evidence="3">JCM 18015</strain>
    </source>
</reference>
<keyword evidence="1" id="KW-0812">Transmembrane</keyword>
<comment type="caution">
    <text evidence="2">The sequence shown here is derived from an EMBL/GenBank/DDBJ whole genome shotgun (WGS) entry which is preliminary data.</text>
</comment>
<keyword evidence="3" id="KW-1185">Reference proteome</keyword>
<proteinExistence type="predicted"/>
<evidence type="ECO:0000313" key="3">
    <source>
        <dbReference type="Proteomes" id="UP001499910"/>
    </source>
</evidence>